<evidence type="ECO:0000313" key="8">
    <source>
        <dbReference type="Proteomes" id="UP000801492"/>
    </source>
</evidence>
<dbReference type="GO" id="GO:0045337">
    <property type="term" value="P:farnesyl diphosphate biosynthetic process"/>
    <property type="evidence" value="ECO:0007669"/>
    <property type="project" value="TreeGrafter"/>
</dbReference>
<dbReference type="OrthoDB" id="6759656at2759"/>
<dbReference type="PANTHER" id="PTHR11525:SF0">
    <property type="entry name" value="FARNESYL PYROPHOSPHATE SYNTHASE"/>
    <property type="match status" value="1"/>
</dbReference>
<dbReference type="GO" id="GO:0004161">
    <property type="term" value="F:dimethylallyltranstransferase activity"/>
    <property type="evidence" value="ECO:0007669"/>
    <property type="project" value="TreeGrafter"/>
</dbReference>
<evidence type="ECO:0000256" key="3">
    <source>
        <dbReference type="ARBA" id="ARBA00022723"/>
    </source>
</evidence>
<evidence type="ECO:0000256" key="1">
    <source>
        <dbReference type="ARBA" id="ARBA00001946"/>
    </source>
</evidence>
<dbReference type="InterPro" id="IPR008949">
    <property type="entry name" value="Isoprenoid_synthase_dom_sf"/>
</dbReference>
<dbReference type="PANTHER" id="PTHR11525">
    <property type="entry name" value="FARNESYL-PYROPHOSPHATE SYNTHETASE"/>
    <property type="match status" value="1"/>
</dbReference>
<name>A0A8K0G1H0_IGNLU</name>
<dbReference type="Pfam" id="PF00348">
    <property type="entry name" value="polyprenyl_synt"/>
    <property type="match status" value="1"/>
</dbReference>
<dbReference type="Proteomes" id="UP000801492">
    <property type="component" value="Unassembled WGS sequence"/>
</dbReference>
<organism evidence="7 8">
    <name type="scientific">Ignelater luminosus</name>
    <name type="common">Cucubano</name>
    <name type="synonym">Pyrophorus luminosus</name>
    <dbReference type="NCBI Taxonomy" id="2038154"/>
    <lineage>
        <taxon>Eukaryota</taxon>
        <taxon>Metazoa</taxon>
        <taxon>Ecdysozoa</taxon>
        <taxon>Arthropoda</taxon>
        <taxon>Hexapoda</taxon>
        <taxon>Insecta</taxon>
        <taxon>Pterygota</taxon>
        <taxon>Neoptera</taxon>
        <taxon>Endopterygota</taxon>
        <taxon>Coleoptera</taxon>
        <taxon>Polyphaga</taxon>
        <taxon>Elateriformia</taxon>
        <taxon>Elateroidea</taxon>
        <taxon>Elateridae</taxon>
        <taxon>Agrypninae</taxon>
        <taxon>Pyrophorini</taxon>
        <taxon>Ignelater</taxon>
    </lineage>
</organism>
<gene>
    <name evidence="7" type="ORF">ILUMI_23889</name>
</gene>
<accession>A0A8K0G1H0</accession>
<reference evidence="7" key="1">
    <citation type="submission" date="2019-08" db="EMBL/GenBank/DDBJ databases">
        <title>The genome of the North American firefly Photinus pyralis.</title>
        <authorList>
            <consortium name="Photinus pyralis genome working group"/>
            <person name="Fallon T.R."/>
            <person name="Sander Lower S.E."/>
            <person name="Weng J.-K."/>
        </authorList>
    </citation>
    <scope>NUCLEOTIDE SEQUENCE</scope>
    <source>
        <strain evidence="7">TRF0915ILg1</strain>
        <tissue evidence="7">Whole body</tissue>
    </source>
</reference>
<dbReference type="InterPro" id="IPR039702">
    <property type="entry name" value="FPS1-like"/>
</dbReference>
<dbReference type="GO" id="GO:0046872">
    <property type="term" value="F:metal ion binding"/>
    <property type="evidence" value="ECO:0007669"/>
    <property type="project" value="UniProtKB-KW"/>
</dbReference>
<dbReference type="GO" id="GO:0042811">
    <property type="term" value="P:pheromone biosynthetic process"/>
    <property type="evidence" value="ECO:0007669"/>
    <property type="project" value="UniProtKB-ARBA"/>
</dbReference>
<evidence type="ECO:0008006" key="9">
    <source>
        <dbReference type="Google" id="ProtNLM"/>
    </source>
</evidence>
<dbReference type="SUPFAM" id="SSF48576">
    <property type="entry name" value="Terpenoid synthases"/>
    <property type="match status" value="1"/>
</dbReference>
<evidence type="ECO:0000256" key="5">
    <source>
        <dbReference type="ARBA" id="ARBA00033740"/>
    </source>
</evidence>
<sequence length="253" mass="29254">MVDDIMDSSETRFGVPCWYRTEGIGMHAITDSLLLENTPYGILKNQFSNHTRYGTLLELFHKVNFKVSIGQATDIIASLNGKPQFDLFTTNVYQAMATNKCAFPFFVLPTILAWHFAKQDNKMFYSELKTILVKLGQYFQIQNDISDCYGDSEVTGKKGNDIRQGRNTWLIVTALENATADQQEIIKQHYGKPNFESEQNIREIFNSMYILEKFLQYKDETYHALCKEILKLPDESIHNYLLHLVKIVFGHKL</sequence>
<evidence type="ECO:0000256" key="4">
    <source>
        <dbReference type="ARBA" id="ARBA00022842"/>
    </source>
</evidence>
<comment type="caution">
    <text evidence="7">The sequence shown here is derived from an EMBL/GenBank/DDBJ whole genome shotgun (WGS) entry which is preliminary data.</text>
</comment>
<proteinExistence type="inferred from homology"/>
<comment type="pathway">
    <text evidence="5">Pheromone biosynthesis.</text>
</comment>
<keyword evidence="8" id="KW-1185">Reference proteome</keyword>
<evidence type="ECO:0000256" key="2">
    <source>
        <dbReference type="ARBA" id="ARBA00022679"/>
    </source>
</evidence>
<keyword evidence="4" id="KW-0460">Magnesium</keyword>
<evidence type="ECO:0000313" key="7">
    <source>
        <dbReference type="EMBL" id="KAF2882269.1"/>
    </source>
</evidence>
<dbReference type="GO" id="GO:0004337">
    <property type="term" value="F:(2E,6E)-farnesyl diphosphate synthase activity"/>
    <property type="evidence" value="ECO:0007669"/>
    <property type="project" value="TreeGrafter"/>
</dbReference>
<keyword evidence="2 6" id="KW-0808">Transferase</keyword>
<evidence type="ECO:0000256" key="6">
    <source>
        <dbReference type="RuleBase" id="RU004466"/>
    </source>
</evidence>
<dbReference type="Gene3D" id="1.10.600.10">
    <property type="entry name" value="Farnesyl Diphosphate Synthase"/>
    <property type="match status" value="1"/>
</dbReference>
<protein>
    <recommendedName>
        <fullName evidence="9">Farnesyl diphosphate synthase</fullName>
    </recommendedName>
</protein>
<dbReference type="EMBL" id="VTPC01090632">
    <property type="protein sequence ID" value="KAF2882269.1"/>
    <property type="molecule type" value="Genomic_DNA"/>
</dbReference>
<dbReference type="GO" id="GO:0005737">
    <property type="term" value="C:cytoplasm"/>
    <property type="evidence" value="ECO:0007669"/>
    <property type="project" value="TreeGrafter"/>
</dbReference>
<comment type="similarity">
    <text evidence="6">Belongs to the FPP/GGPP synthase family.</text>
</comment>
<dbReference type="InterPro" id="IPR000092">
    <property type="entry name" value="Polyprenyl_synt"/>
</dbReference>
<comment type="cofactor">
    <cofactor evidence="1">
        <name>Mg(2+)</name>
        <dbReference type="ChEBI" id="CHEBI:18420"/>
    </cofactor>
</comment>
<keyword evidence="3" id="KW-0479">Metal-binding</keyword>
<dbReference type="AlphaFoldDB" id="A0A8K0G1H0"/>